<reference evidence="2" key="1">
    <citation type="submission" date="2020-07" db="EMBL/GenBank/DDBJ databases">
        <authorList>
            <person name="Lin J."/>
        </authorList>
    </citation>
    <scope>NUCLEOTIDE SEQUENCE</scope>
</reference>
<protein>
    <submittedName>
        <fullName evidence="2">Uncharacterized protein</fullName>
    </submittedName>
</protein>
<evidence type="ECO:0000313" key="2">
    <source>
        <dbReference type="EMBL" id="CAD1818034.1"/>
    </source>
</evidence>
<dbReference type="AlphaFoldDB" id="A0A6V7NHX6"/>
<accession>A0A6V7NHX6</accession>
<evidence type="ECO:0000256" key="1">
    <source>
        <dbReference type="SAM" id="MobiDB-lite"/>
    </source>
</evidence>
<organism evidence="2">
    <name type="scientific">Ananas comosus var. bracteatus</name>
    <name type="common">red pineapple</name>
    <dbReference type="NCBI Taxonomy" id="296719"/>
    <lineage>
        <taxon>Eukaryota</taxon>
        <taxon>Viridiplantae</taxon>
        <taxon>Streptophyta</taxon>
        <taxon>Embryophyta</taxon>
        <taxon>Tracheophyta</taxon>
        <taxon>Spermatophyta</taxon>
        <taxon>Magnoliopsida</taxon>
        <taxon>Liliopsida</taxon>
        <taxon>Poales</taxon>
        <taxon>Bromeliaceae</taxon>
        <taxon>Bromelioideae</taxon>
        <taxon>Ananas</taxon>
    </lineage>
</organism>
<proteinExistence type="predicted"/>
<feature type="compositionally biased region" description="Basic and acidic residues" evidence="1">
    <location>
        <begin position="196"/>
        <end position="205"/>
    </location>
</feature>
<gene>
    <name evidence="2" type="ORF">CB5_LOCUS1245</name>
</gene>
<dbReference type="EMBL" id="LR862138">
    <property type="protein sequence ID" value="CAD1818034.1"/>
    <property type="molecule type" value="Genomic_DNA"/>
</dbReference>
<feature type="region of interest" description="Disordered" evidence="1">
    <location>
        <begin position="187"/>
        <end position="246"/>
    </location>
</feature>
<sequence>MAPLPPLPSSPSLDYTLLRQFVPSEPSRFLLGPSFTDDPAPEDFPFSIKALCFWSSVSNVFLFKVGPFTPTLLNVAAIVGLRPHGITLSMAYNPDGVINFKAHLDLSDLAYTKFTRRFAGTEPFPIIQEEGVSDEDPTISLIPSSLHHLINGRWILSSRLNLCRKNSVKQSPLEYVPILLNHQHLPKNLRQRKKHADASIEKEKPASPASVDPISPEVTPQFIHIDSSSSHSSAGSSPPFSAKPIS</sequence>
<feature type="compositionally biased region" description="Low complexity" evidence="1">
    <location>
        <begin position="222"/>
        <end position="246"/>
    </location>
</feature>
<name>A0A6V7NHX6_ANACO</name>